<gene>
    <name evidence="3" type="ORF">Tco_0951045</name>
</gene>
<keyword evidence="4" id="KW-1185">Reference proteome</keyword>
<dbReference type="EMBL" id="BQNB010015636">
    <property type="protein sequence ID" value="GJT42330.1"/>
    <property type="molecule type" value="Genomic_DNA"/>
</dbReference>
<proteinExistence type="predicted"/>
<dbReference type="Proteomes" id="UP001151760">
    <property type="component" value="Unassembled WGS sequence"/>
</dbReference>
<dbReference type="SUPFAM" id="SSF52058">
    <property type="entry name" value="L domain-like"/>
    <property type="match status" value="2"/>
</dbReference>
<evidence type="ECO:0000256" key="1">
    <source>
        <dbReference type="ARBA" id="ARBA00022737"/>
    </source>
</evidence>
<comment type="caution">
    <text evidence="3">The sequence shown here is derived from an EMBL/GenBank/DDBJ whole genome shotgun (WGS) entry which is preliminary data.</text>
</comment>
<evidence type="ECO:0000313" key="3">
    <source>
        <dbReference type="EMBL" id="GJT42330.1"/>
    </source>
</evidence>
<dbReference type="PANTHER" id="PTHR47186:SF17">
    <property type="entry name" value="LEUCINE-RICH REPEAT DOMAIN SUPERFAMILY"/>
    <property type="match status" value="1"/>
</dbReference>
<dbReference type="Gene3D" id="3.80.10.10">
    <property type="entry name" value="Ribonuclease Inhibitor"/>
    <property type="match status" value="2"/>
</dbReference>
<keyword evidence="1" id="KW-0677">Repeat</keyword>
<accession>A0ABQ5DT04</accession>
<keyword evidence="3" id="KW-0675">Receptor</keyword>
<dbReference type="InterPro" id="IPR032675">
    <property type="entry name" value="LRR_dom_sf"/>
</dbReference>
<protein>
    <submittedName>
        <fullName evidence="3">Toll/interleukin-1 receptor domain-containing protein</fullName>
    </submittedName>
</protein>
<evidence type="ECO:0000313" key="4">
    <source>
        <dbReference type="Proteomes" id="UP001151760"/>
    </source>
</evidence>
<dbReference type="Pfam" id="PF23598">
    <property type="entry name" value="LRR_14"/>
    <property type="match status" value="1"/>
</dbReference>
<name>A0ABQ5DT04_9ASTR</name>
<evidence type="ECO:0000259" key="2">
    <source>
        <dbReference type="Pfam" id="PF23598"/>
    </source>
</evidence>
<reference evidence="3" key="2">
    <citation type="submission" date="2022-01" db="EMBL/GenBank/DDBJ databases">
        <authorList>
            <person name="Yamashiro T."/>
            <person name="Shiraishi A."/>
            <person name="Satake H."/>
            <person name="Nakayama K."/>
        </authorList>
    </citation>
    <scope>NUCLEOTIDE SEQUENCE</scope>
</reference>
<dbReference type="PANTHER" id="PTHR47186">
    <property type="entry name" value="LEUCINE-RICH REPEAT-CONTAINING PROTEIN 57"/>
    <property type="match status" value="1"/>
</dbReference>
<organism evidence="3 4">
    <name type="scientific">Tanacetum coccineum</name>
    <dbReference type="NCBI Taxonomy" id="301880"/>
    <lineage>
        <taxon>Eukaryota</taxon>
        <taxon>Viridiplantae</taxon>
        <taxon>Streptophyta</taxon>
        <taxon>Embryophyta</taxon>
        <taxon>Tracheophyta</taxon>
        <taxon>Spermatophyta</taxon>
        <taxon>Magnoliopsida</taxon>
        <taxon>eudicotyledons</taxon>
        <taxon>Gunneridae</taxon>
        <taxon>Pentapetalae</taxon>
        <taxon>asterids</taxon>
        <taxon>campanulids</taxon>
        <taxon>Asterales</taxon>
        <taxon>Asteraceae</taxon>
        <taxon>Asteroideae</taxon>
        <taxon>Anthemideae</taxon>
        <taxon>Anthemidinae</taxon>
        <taxon>Tanacetum</taxon>
    </lineage>
</organism>
<reference evidence="3" key="1">
    <citation type="journal article" date="2022" name="Int. J. Mol. Sci.">
        <title>Draft Genome of Tanacetum Coccineum: Genomic Comparison of Closely Related Tanacetum-Family Plants.</title>
        <authorList>
            <person name="Yamashiro T."/>
            <person name="Shiraishi A."/>
            <person name="Nakayama K."/>
            <person name="Satake H."/>
        </authorList>
    </citation>
    <scope>NUCLEOTIDE SEQUENCE</scope>
</reference>
<feature type="domain" description="Disease resistance R13L4/SHOC-2-like LRR" evidence="2">
    <location>
        <begin position="308"/>
        <end position="408"/>
    </location>
</feature>
<sequence>MDSNLRTLDLGLAPNLEMLHLQECYRLEELHMPAESPKLKFLTLSFSSLTTLELGITPNLETLSLENCTDMVELKTPAECPKLVHLELIDLKLKTLHLGITPNLETLSLDNCTDMVELKITPECSKLVTLDLNYNAKLRTLDLGLTPNLESLNLEYCYDLEEINAPAECLKKLLYLDISHCGRFESFKFEKELDSLEVVSLSELHLIADDTGICDPDNTWPDFQFSCYYKEDPASSFGNLERLISLGFVARINVDSFSDIICGLQCLRKLTLEGGIPEAPKNLDRLGCLEELSLQSTDIKTLPDSICMLKHLKSLKLKSCLLLEKLPVDIGRLECLESLILSKCTLLQDLPNSIYEMKRLKSLELTYCIQVEKLPEAIGRLDCLKELNILGSGISHLPHSLYGLRGLRIIGDRRLLESCGLTPKRRRMSDKDSAFDDEMVCDI</sequence>
<dbReference type="InterPro" id="IPR055414">
    <property type="entry name" value="LRR_R13L4/SHOC2-like"/>
</dbReference>